<evidence type="ECO:0000313" key="3">
    <source>
        <dbReference type="Proteomes" id="UP000275267"/>
    </source>
</evidence>
<evidence type="ECO:0000313" key="2">
    <source>
        <dbReference type="EMBL" id="RLM74826.1"/>
    </source>
</evidence>
<feature type="region of interest" description="Disordered" evidence="1">
    <location>
        <begin position="101"/>
        <end position="160"/>
    </location>
</feature>
<protein>
    <submittedName>
        <fullName evidence="2">Uncharacterized protein</fullName>
    </submittedName>
</protein>
<dbReference type="EMBL" id="PQIB02000013">
    <property type="protein sequence ID" value="RLM74826.1"/>
    <property type="molecule type" value="Genomic_DNA"/>
</dbReference>
<gene>
    <name evidence="2" type="ORF">C2845_PM15G07600</name>
</gene>
<name>A0A3L6QB51_PANMI</name>
<reference evidence="3" key="1">
    <citation type="journal article" date="2019" name="Nat. Commun.">
        <title>The genome of broomcorn millet.</title>
        <authorList>
            <person name="Zou C."/>
            <person name="Miki D."/>
            <person name="Li D."/>
            <person name="Tang Q."/>
            <person name="Xiao L."/>
            <person name="Rajput S."/>
            <person name="Deng P."/>
            <person name="Jia W."/>
            <person name="Huang R."/>
            <person name="Zhang M."/>
            <person name="Sun Y."/>
            <person name="Hu J."/>
            <person name="Fu X."/>
            <person name="Schnable P.S."/>
            <person name="Li F."/>
            <person name="Zhang H."/>
            <person name="Feng B."/>
            <person name="Zhu X."/>
            <person name="Liu R."/>
            <person name="Schnable J.C."/>
            <person name="Zhu J.-K."/>
            <person name="Zhang H."/>
        </authorList>
    </citation>
    <scope>NUCLEOTIDE SEQUENCE [LARGE SCALE GENOMIC DNA]</scope>
</reference>
<dbReference type="AlphaFoldDB" id="A0A3L6QB51"/>
<feature type="region of interest" description="Disordered" evidence="1">
    <location>
        <begin position="26"/>
        <end position="50"/>
    </location>
</feature>
<proteinExistence type="predicted"/>
<keyword evidence="3" id="KW-1185">Reference proteome</keyword>
<accession>A0A3L6QB51</accession>
<dbReference type="Proteomes" id="UP000275267">
    <property type="component" value="Unassembled WGS sequence"/>
</dbReference>
<sequence>MPQLDLDHFFCVGARGHGESMCETAPASDGAGAVQRGGNASASARADDGDAPAESVLIPVRGGAGLGELLCAALRRDGSTKGGDAQAAGRAAGGLEEVTGHCRQQDPRGHRRPARPMPHLLQSSSRRAGCDRVESAGYHGAGDTTARRSPVAAAPGGWAGRREAPRLEAVAGDHGGPRTGLGLNAFRASRGSARRQPCTASTALTTVADAQPTPRTCSCPF</sequence>
<organism evidence="2 3">
    <name type="scientific">Panicum miliaceum</name>
    <name type="common">Proso millet</name>
    <name type="synonym">Broomcorn millet</name>
    <dbReference type="NCBI Taxonomy" id="4540"/>
    <lineage>
        <taxon>Eukaryota</taxon>
        <taxon>Viridiplantae</taxon>
        <taxon>Streptophyta</taxon>
        <taxon>Embryophyta</taxon>
        <taxon>Tracheophyta</taxon>
        <taxon>Spermatophyta</taxon>
        <taxon>Magnoliopsida</taxon>
        <taxon>Liliopsida</taxon>
        <taxon>Poales</taxon>
        <taxon>Poaceae</taxon>
        <taxon>PACMAD clade</taxon>
        <taxon>Panicoideae</taxon>
        <taxon>Panicodae</taxon>
        <taxon>Paniceae</taxon>
        <taxon>Panicinae</taxon>
        <taxon>Panicum</taxon>
        <taxon>Panicum sect. Panicum</taxon>
    </lineage>
</organism>
<evidence type="ECO:0000256" key="1">
    <source>
        <dbReference type="SAM" id="MobiDB-lite"/>
    </source>
</evidence>
<comment type="caution">
    <text evidence="2">The sequence shown here is derived from an EMBL/GenBank/DDBJ whole genome shotgun (WGS) entry which is preliminary data.</text>
</comment>